<reference evidence="1" key="1">
    <citation type="journal article" date="2014" name="Front. Microbiol.">
        <title>High frequency of phylogenetically diverse reductive dehalogenase-homologous genes in deep subseafloor sedimentary metagenomes.</title>
        <authorList>
            <person name="Kawai M."/>
            <person name="Futagami T."/>
            <person name="Toyoda A."/>
            <person name="Takaki Y."/>
            <person name="Nishi S."/>
            <person name="Hori S."/>
            <person name="Arai W."/>
            <person name="Tsubouchi T."/>
            <person name="Morono Y."/>
            <person name="Uchiyama I."/>
            <person name="Ito T."/>
            <person name="Fujiyama A."/>
            <person name="Inagaki F."/>
            <person name="Takami H."/>
        </authorList>
    </citation>
    <scope>NUCLEOTIDE SEQUENCE</scope>
    <source>
        <strain evidence="1">Expedition CK06-06</strain>
    </source>
</reference>
<dbReference type="AlphaFoldDB" id="X1VLP5"/>
<sequence>IKIKIVNIAGNRYAALSAKWDSSTDFLHSELRKEATPLIRCVAALAGVWQTDHDAGFDPGYSEWHRLTVGIDPSGNVEVWLDGVEKLDFADA</sequence>
<proteinExistence type="predicted"/>
<protein>
    <submittedName>
        <fullName evidence="1">Uncharacterized protein</fullName>
    </submittedName>
</protein>
<name>X1VLP5_9ZZZZ</name>
<organism evidence="1">
    <name type="scientific">marine sediment metagenome</name>
    <dbReference type="NCBI Taxonomy" id="412755"/>
    <lineage>
        <taxon>unclassified sequences</taxon>
        <taxon>metagenomes</taxon>
        <taxon>ecological metagenomes</taxon>
    </lineage>
</organism>
<evidence type="ECO:0000313" key="1">
    <source>
        <dbReference type="EMBL" id="GAJ16786.1"/>
    </source>
</evidence>
<gene>
    <name evidence="1" type="ORF">S12H4_62139</name>
</gene>
<dbReference type="EMBL" id="BARW01041540">
    <property type="protein sequence ID" value="GAJ16786.1"/>
    <property type="molecule type" value="Genomic_DNA"/>
</dbReference>
<comment type="caution">
    <text evidence="1">The sequence shown here is derived from an EMBL/GenBank/DDBJ whole genome shotgun (WGS) entry which is preliminary data.</text>
</comment>
<feature type="non-terminal residue" evidence="1">
    <location>
        <position position="1"/>
    </location>
</feature>
<feature type="non-terminal residue" evidence="1">
    <location>
        <position position="92"/>
    </location>
</feature>
<accession>X1VLP5</accession>